<dbReference type="Proteomes" id="UP000664534">
    <property type="component" value="Unassembled WGS sequence"/>
</dbReference>
<accession>A0A8H3J407</accession>
<comment type="caution">
    <text evidence="2">The sequence shown here is derived from an EMBL/GenBank/DDBJ whole genome shotgun (WGS) entry which is preliminary data.</text>
</comment>
<dbReference type="EMBL" id="CAJPDT010000127">
    <property type="protein sequence ID" value="CAF9940118.1"/>
    <property type="molecule type" value="Genomic_DNA"/>
</dbReference>
<feature type="region of interest" description="Disordered" evidence="1">
    <location>
        <begin position="230"/>
        <end position="266"/>
    </location>
</feature>
<name>A0A8H3J407_9LECA</name>
<keyword evidence="3" id="KW-1185">Reference proteome</keyword>
<feature type="compositionally biased region" description="Basic residues" evidence="1">
    <location>
        <begin position="247"/>
        <end position="256"/>
    </location>
</feature>
<evidence type="ECO:0000256" key="1">
    <source>
        <dbReference type="SAM" id="MobiDB-lite"/>
    </source>
</evidence>
<dbReference type="AlphaFoldDB" id="A0A8H3J407"/>
<protein>
    <submittedName>
        <fullName evidence="2">Uncharacterized protein</fullName>
    </submittedName>
</protein>
<evidence type="ECO:0000313" key="2">
    <source>
        <dbReference type="EMBL" id="CAF9940118.1"/>
    </source>
</evidence>
<sequence>MNDIVAVLSDPFFFISDAQHELSKRKLEGWTLGYLLSTRLQPFNGKGRDPLSLIGHHVKGYNCDEDGIMILELSDGEDVAIHSNNSSEGCARIKMDHDLFWAFHTLDGMNAVSRHLAQKPLLINEAAVGVHKNRWGKEAGSVLGLKLEGMSAITFFFLAAVLPGEASIREDRICGDVWLAEKDVLCEDVGMLGGGGEMVLHGGDEMLLGGGDEMVLDRGDETAIEGMTERPVTEDESAGYETDMRGGHGKQAKHPSARTESVEMCG</sequence>
<evidence type="ECO:0000313" key="3">
    <source>
        <dbReference type="Proteomes" id="UP000664534"/>
    </source>
</evidence>
<gene>
    <name evidence="2" type="ORF">IMSHALPRED_001759</name>
</gene>
<reference evidence="2" key="1">
    <citation type="submission" date="2021-03" db="EMBL/GenBank/DDBJ databases">
        <authorList>
            <person name="Tagirdzhanova G."/>
        </authorList>
    </citation>
    <scope>NUCLEOTIDE SEQUENCE</scope>
</reference>
<proteinExistence type="predicted"/>
<dbReference type="OrthoDB" id="10328675at2759"/>
<organism evidence="2 3">
    <name type="scientific">Imshaugia aleurites</name>
    <dbReference type="NCBI Taxonomy" id="172621"/>
    <lineage>
        <taxon>Eukaryota</taxon>
        <taxon>Fungi</taxon>
        <taxon>Dikarya</taxon>
        <taxon>Ascomycota</taxon>
        <taxon>Pezizomycotina</taxon>
        <taxon>Lecanoromycetes</taxon>
        <taxon>OSLEUM clade</taxon>
        <taxon>Lecanoromycetidae</taxon>
        <taxon>Lecanorales</taxon>
        <taxon>Lecanorineae</taxon>
        <taxon>Parmeliaceae</taxon>
        <taxon>Imshaugia</taxon>
    </lineage>
</organism>